<keyword evidence="2" id="KW-1185">Reference proteome</keyword>
<name>A0AA36H7L4_CYLNA</name>
<proteinExistence type="predicted"/>
<accession>A0AA36H7L4</accession>
<dbReference type="Proteomes" id="UP001176961">
    <property type="component" value="Unassembled WGS sequence"/>
</dbReference>
<evidence type="ECO:0000313" key="2">
    <source>
        <dbReference type="Proteomes" id="UP001176961"/>
    </source>
</evidence>
<sequence>MLRSILWLLFTYNLEREETTSTQRNLQVFHCYCICLMSKSYFFLHCLYWDAHYVLTISEVYRGFTLFKI</sequence>
<dbReference type="AlphaFoldDB" id="A0AA36H7L4"/>
<organism evidence="1 2">
    <name type="scientific">Cylicocyclus nassatus</name>
    <name type="common">Nematode worm</name>
    <dbReference type="NCBI Taxonomy" id="53992"/>
    <lineage>
        <taxon>Eukaryota</taxon>
        <taxon>Metazoa</taxon>
        <taxon>Ecdysozoa</taxon>
        <taxon>Nematoda</taxon>
        <taxon>Chromadorea</taxon>
        <taxon>Rhabditida</taxon>
        <taxon>Rhabditina</taxon>
        <taxon>Rhabditomorpha</taxon>
        <taxon>Strongyloidea</taxon>
        <taxon>Strongylidae</taxon>
        <taxon>Cylicocyclus</taxon>
    </lineage>
</organism>
<gene>
    <name evidence="1" type="ORF">CYNAS_LOCUS17415</name>
</gene>
<evidence type="ECO:0000313" key="1">
    <source>
        <dbReference type="EMBL" id="CAJ0605432.1"/>
    </source>
</evidence>
<dbReference type="EMBL" id="CATQJL010000316">
    <property type="protein sequence ID" value="CAJ0605432.1"/>
    <property type="molecule type" value="Genomic_DNA"/>
</dbReference>
<comment type="caution">
    <text evidence="1">The sequence shown here is derived from an EMBL/GenBank/DDBJ whole genome shotgun (WGS) entry which is preliminary data.</text>
</comment>
<reference evidence="1" key="1">
    <citation type="submission" date="2023-07" db="EMBL/GenBank/DDBJ databases">
        <authorList>
            <consortium name="CYATHOMIX"/>
        </authorList>
    </citation>
    <scope>NUCLEOTIDE SEQUENCE</scope>
    <source>
        <strain evidence="1">N/A</strain>
    </source>
</reference>
<protein>
    <submittedName>
        <fullName evidence="1">Uncharacterized protein</fullName>
    </submittedName>
</protein>